<protein>
    <submittedName>
        <fullName evidence="2">RNA-directed DNA polymerase, eukaryota, reverse transcriptase zinc-binding domain protein</fullName>
    </submittedName>
</protein>
<dbReference type="GO" id="GO:0003964">
    <property type="term" value="F:RNA-directed DNA polymerase activity"/>
    <property type="evidence" value="ECO:0007669"/>
    <property type="project" value="UniProtKB-KW"/>
</dbReference>
<dbReference type="InterPro" id="IPR043502">
    <property type="entry name" value="DNA/RNA_pol_sf"/>
</dbReference>
<name>A0ABQ5JD80_9ASTR</name>
<dbReference type="SUPFAM" id="SSF56672">
    <property type="entry name" value="DNA/RNA polymerases"/>
    <property type="match status" value="1"/>
</dbReference>
<organism evidence="2 3">
    <name type="scientific">Tanacetum coccineum</name>
    <dbReference type="NCBI Taxonomy" id="301880"/>
    <lineage>
        <taxon>Eukaryota</taxon>
        <taxon>Viridiplantae</taxon>
        <taxon>Streptophyta</taxon>
        <taxon>Embryophyta</taxon>
        <taxon>Tracheophyta</taxon>
        <taxon>Spermatophyta</taxon>
        <taxon>Magnoliopsida</taxon>
        <taxon>eudicotyledons</taxon>
        <taxon>Gunneridae</taxon>
        <taxon>Pentapetalae</taxon>
        <taxon>asterids</taxon>
        <taxon>campanulids</taxon>
        <taxon>Asterales</taxon>
        <taxon>Asteraceae</taxon>
        <taxon>Asteroideae</taxon>
        <taxon>Anthemideae</taxon>
        <taxon>Anthemidinae</taxon>
        <taxon>Tanacetum</taxon>
    </lineage>
</organism>
<proteinExistence type="predicted"/>
<keyword evidence="2" id="KW-0695">RNA-directed DNA polymerase</keyword>
<dbReference type="Gene3D" id="3.60.10.10">
    <property type="entry name" value="Endonuclease/exonuclease/phosphatase"/>
    <property type="match status" value="1"/>
</dbReference>
<dbReference type="InterPro" id="IPR036691">
    <property type="entry name" value="Endo/exonu/phosph_ase_sf"/>
</dbReference>
<reference evidence="2" key="1">
    <citation type="journal article" date="2022" name="Int. J. Mol. Sci.">
        <title>Draft Genome of Tanacetum Coccineum: Genomic Comparison of Closely Related Tanacetum-Family Plants.</title>
        <authorList>
            <person name="Yamashiro T."/>
            <person name="Shiraishi A."/>
            <person name="Nakayama K."/>
            <person name="Satake H."/>
        </authorList>
    </citation>
    <scope>NUCLEOTIDE SEQUENCE</scope>
</reference>
<keyword evidence="2" id="KW-0808">Transferase</keyword>
<evidence type="ECO:0000256" key="1">
    <source>
        <dbReference type="SAM" id="MobiDB-lite"/>
    </source>
</evidence>
<sequence>MEVNHLDKDDTSVEDKLNDDLDDINGILKDLDNATKNEETTFVSPNDAESDQPLKHVEEEILKRPDEEFNKVSESSDLSRPPGFENTKRSFSNNSKCSTNFARHHKKDIKESKMTRLELFRLKSIWGNINFEYACSMARGRLGGLISMWDPNIFSKEAIWCDDNFIIVKGHWNNEVGDCFMINIYGPQESSSKSSLWNRLAKFMNHHNGKFILFGDLNTARHENKRSNSLFSRIKAERFNSFIDSTCLIDLPIGGCYFTWMNKAGTKLSKLDRFFISKRIAEDIPDIKVMAIDQIWSDHSLILIHIKKADFGPSPFKIYNTWLNRDGFDDIIKSTLASMDTGNGNNIISSHVKLRSLKTAIKKWQIDDGSASNSDREKRIKLLQDIDKLDNLEALDLIQKARIKWDIEGDKNSKYFHRIINSKKRTQAITGILHDGAWIMEPLIIKDVFLNYYKDKFQAHDSQVVFSLITNSSTLCHLDRDFLESHISLEEVKKAVCECGSNKAHGPDGFSFAFIKKYWDLMKIDIFEFVNSFFASGSMPQGANSSFFTLIPKISNPISIKDFRPISLIGTHYKIIAKILANRLSKVIDKVVSKDQSAFISGRQILDGPLIISEIIQCLGFGSKWRSWIRACLHSSRASILINGSPTSKFSIKRGLRQGDPLSPFLFILVMEGLHCAMSNAVNSGLIRGINLSSSGSISCVLFWSLQNRRVLISLKWMDGWPYDWPGLAAMSKYLSLESTQSRA</sequence>
<dbReference type="Proteomes" id="UP001151760">
    <property type="component" value="Unassembled WGS sequence"/>
</dbReference>
<evidence type="ECO:0000313" key="2">
    <source>
        <dbReference type="EMBL" id="GJU10261.1"/>
    </source>
</evidence>
<comment type="caution">
    <text evidence="2">The sequence shown here is derived from an EMBL/GenBank/DDBJ whole genome shotgun (WGS) entry which is preliminary data.</text>
</comment>
<dbReference type="PANTHER" id="PTHR46890">
    <property type="entry name" value="NON-LTR RETROLELEMENT REVERSE TRANSCRIPTASE-LIKE PROTEIN-RELATED"/>
    <property type="match status" value="1"/>
</dbReference>
<reference evidence="2" key="2">
    <citation type="submission" date="2022-01" db="EMBL/GenBank/DDBJ databases">
        <authorList>
            <person name="Yamashiro T."/>
            <person name="Shiraishi A."/>
            <person name="Satake H."/>
            <person name="Nakayama K."/>
        </authorList>
    </citation>
    <scope>NUCLEOTIDE SEQUENCE</scope>
</reference>
<gene>
    <name evidence="2" type="ORF">Tco_1132657</name>
</gene>
<feature type="region of interest" description="Disordered" evidence="1">
    <location>
        <begin position="32"/>
        <end position="91"/>
    </location>
</feature>
<dbReference type="EMBL" id="BQNB010021807">
    <property type="protein sequence ID" value="GJU10261.1"/>
    <property type="molecule type" value="Genomic_DNA"/>
</dbReference>
<accession>A0ABQ5JD80</accession>
<keyword evidence="2" id="KW-0548">Nucleotidyltransferase</keyword>
<feature type="compositionally biased region" description="Basic and acidic residues" evidence="1">
    <location>
        <begin position="52"/>
        <end position="71"/>
    </location>
</feature>
<dbReference type="SUPFAM" id="SSF56219">
    <property type="entry name" value="DNase I-like"/>
    <property type="match status" value="1"/>
</dbReference>
<keyword evidence="3" id="KW-1185">Reference proteome</keyword>
<dbReference type="InterPro" id="IPR052343">
    <property type="entry name" value="Retrotransposon-Effector_Assoc"/>
</dbReference>
<evidence type="ECO:0000313" key="3">
    <source>
        <dbReference type="Proteomes" id="UP001151760"/>
    </source>
</evidence>
<dbReference type="PANTHER" id="PTHR46890:SF50">
    <property type="entry name" value="RNA-DIRECTED DNA POLYMERASE, EUKARYOTA, REVERSE TRANSCRIPTASE ZINC-BINDING DOMAIN PROTEIN-RELATED"/>
    <property type="match status" value="1"/>
</dbReference>